<organism evidence="7">
    <name type="scientific">marine sediment metagenome</name>
    <dbReference type="NCBI Taxonomy" id="412755"/>
    <lineage>
        <taxon>unclassified sequences</taxon>
        <taxon>metagenomes</taxon>
        <taxon>ecological metagenomes</taxon>
    </lineage>
</organism>
<dbReference type="EMBL" id="BARS01006538">
    <property type="protein sequence ID" value="GAF69967.1"/>
    <property type="molecule type" value="Genomic_DNA"/>
</dbReference>
<dbReference type="PANTHER" id="PTHR46383">
    <property type="entry name" value="ASPARTATE AMINOTRANSFERASE"/>
    <property type="match status" value="1"/>
</dbReference>
<dbReference type="InterPro" id="IPR015424">
    <property type="entry name" value="PyrdxlP-dep_Trfase"/>
</dbReference>
<dbReference type="GO" id="GO:0006520">
    <property type="term" value="P:amino acid metabolic process"/>
    <property type="evidence" value="ECO:0007669"/>
    <property type="project" value="InterPro"/>
</dbReference>
<feature type="domain" description="Aminotransferase class I/classII large" evidence="6">
    <location>
        <begin position="3"/>
        <end position="105"/>
    </location>
</feature>
<keyword evidence="5" id="KW-0663">Pyridoxal phosphate</keyword>
<evidence type="ECO:0000256" key="2">
    <source>
        <dbReference type="ARBA" id="ARBA00007441"/>
    </source>
</evidence>
<dbReference type="AlphaFoldDB" id="X0S224"/>
<dbReference type="SUPFAM" id="SSF53383">
    <property type="entry name" value="PLP-dependent transferases"/>
    <property type="match status" value="1"/>
</dbReference>
<dbReference type="InterPro" id="IPR004839">
    <property type="entry name" value="Aminotransferase_I/II_large"/>
</dbReference>
<dbReference type="PANTHER" id="PTHR46383:SF2">
    <property type="entry name" value="AMINOTRANSFERASE"/>
    <property type="match status" value="1"/>
</dbReference>
<evidence type="ECO:0000256" key="5">
    <source>
        <dbReference type="ARBA" id="ARBA00022898"/>
    </source>
</evidence>
<protein>
    <recommendedName>
        <fullName evidence="6">Aminotransferase class I/classII large domain-containing protein</fullName>
    </recommendedName>
</protein>
<dbReference type="Gene3D" id="3.90.1150.10">
    <property type="entry name" value="Aspartate Aminotransferase, domain 1"/>
    <property type="match status" value="1"/>
</dbReference>
<dbReference type="GO" id="GO:0030170">
    <property type="term" value="F:pyridoxal phosphate binding"/>
    <property type="evidence" value="ECO:0007669"/>
    <property type="project" value="InterPro"/>
</dbReference>
<keyword evidence="3" id="KW-0032">Aminotransferase</keyword>
<evidence type="ECO:0000256" key="4">
    <source>
        <dbReference type="ARBA" id="ARBA00022679"/>
    </source>
</evidence>
<evidence type="ECO:0000313" key="7">
    <source>
        <dbReference type="EMBL" id="GAF69967.1"/>
    </source>
</evidence>
<evidence type="ECO:0000259" key="6">
    <source>
        <dbReference type="Pfam" id="PF00155"/>
    </source>
</evidence>
<comment type="similarity">
    <text evidence="2">Belongs to the class-I pyridoxal-phosphate-dependent aminotransferase family.</text>
</comment>
<name>X0S224_9ZZZZ</name>
<dbReference type="GO" id="GO:0008483">
    <property type="term" value="F:transaminase activity"/>
    <property type="evidence" value="ECO:0007669"/>
    <property type="project" value="UniProtKB-KW"/>
</dbReference>
<accession>X0S224</accession>
<keyword evidence="4" id="KW-0808">Transferase</keyword>
<dbReference type="InterPro" id="IPR015422">
    <property type="entry name" value="PyrdxlP-dep_Trfase_small"/>
</dbReference>
<comment type="cofactor">
    <cofactor evidence="1">
        <name>pyridoxal 5'-phosphate</name>
        <dbReference type="ChEBI" id="CHEBI:597326"/>
    </cofactor>
</comment>
<evidence type="ECO:0000256" key="3">
    <source>
        <dbReference type="ARBA" id="ARBA00022576"/>
    </source>
</evidence>
<evidence type="ECO:0000256" key="1">
    <source>
        <dbReference type="ARBA" id="ARBA00001933"/>
    </source>
</evidence>
<sequence>MEAATTALTADQTWLIDRNDTYRQRRDVVIAALHSLGLDARVPRGSLYVWSPIPAGRSSVEFANQMLEEAQVSLTPGTVFGPSGEGYVRISLTAPIQRIELAMQRLIAFLQTSEGKAI</sequence>
<dbReference type="InterPro" id="IPR050596">
    <property type="entry name" value="AspAT/PAT-like"/>
</dbReference>
<gene>
    <name evidence="7" type="ORF">S01H1_12712</name>
</gene>
<reference evidence="7" key="1">
    <citation type="journal article" date="2014" name="Front. Microbiol.">
        <title>High frequency of phylogenetically diverse reductive dehalogenase-homologous genes in deep subseafloor sedimentary metagenomes.</title>
        <authorList>
            <person name="Kawai M."/>
            <person name="Futagami T."/>
            <person name="Toyoda A."/>
            <person name="Takaki Y."/>
            <person name="Nishi S."/>
            <person name="Hori S."/>
            <person name="Arai W."/>
            <person name="Tsubouchi T."/>
            <person name="Morono Y."/>
            <person name="Uchiyama I."/>
            <person name="Ito T."/>
            <person name="Fujiyama A."/>
            <person name="Inagaki F."/>
            <person name="Takami H."/>
        </authorList>
    </citation>
    <scope>NUCLEOTIDE SEQUENCE</scope>
    <source>
        <strain evidence="7">Expedition CK06-06</strain>
    </source>
</reference>
<comment type="caution">
    <text evidence="7">The sequence shown here is derived from an EMBL/GenBank/DDBJ whole genome shotgun (WGS) entry which is preliminary data.</text>
</comment>
<proteinExistence type="inferred from homology"/>
<dbReference type="Pfam" id="PF00155">
    <property type="entry name" value="Aminotran_1_2"/>
    <property type="match status" value="1"/>
</dbReference>